<feature type="domain" description="HTH luxR-type" evidence="4">
    <location>
        <begin position="313"/>
        <end position="340"/>
    </location>
</feature>
<dbReference type="RefSeq" id="WP_162128838.1">
    <property type="nucleotide sequence ID" value="NZ_JAADZU010000056.1"/>
</dbReference>
<keyword evidence="6" id="KW-1185">Reference proteome</keyword>
<sequence>MKTLRAESARASIDALARSGLPWGEFGIESMEILRRAIPFEGVCFGSIDPATDLVTGSVKIGIDAPCEVEFAHHEYVEDNISLFTDLANREFPVSILHEETDDDPRRSSRFRDLFEPMFGFGHEMRAIARAGGRTWGGVALYRGHESSGFSPAEALFLESITDSLALGVRAGLVVSVAESQMHLDVQPAEKGPAVIVFDADQNVISATPAAARRVEELDGDLWGEMPTSVASALGAARALLAGRSTAVPRLIVRGAGGEWFAVHAAPLTGRDGASQTVVTIESAGPSALLPLVVSTFGLTARESEVVGAVLRGDSTTVVAKSLHMSPYTVQDHLKSIFAKAGVSSRRELMSRVYFDHYAPQKDGRLGTDGWFANPVSTT</sequence>
<dbReference type="SUPFAM" id="SSF46894">
    <property type="entry name" value="C-terminal effector domain of the bipartite response regulators"/>
    <property type="match status" value="1"/>
</dbReference>
<reference evidence="5 6" key="1">
    <citation type="submission" date="2020-01" db="EMBL/GenBank/DDBJ databases">
        <title>Investigation of new actinobacteria for the biodesulphurisation of diesel fuel.</title>
        <authorList>
            <person name="Athi Narayanan S.M."/>
        </authorList>
    </citation>
    <scope>NUCLEOTIDE SEQUENCE [LARGE SCALE GENOMIC DNA]</scope>
    <source>
        <strain evidence="5 6">213E</strain>
    </source>
</reference>
<organism evidence="5 6">
    <name type="scientific">Gordonia desulfuricans</name>
    <dbReference type="NCBI Taxonomy" id="89051"/>
    <lineage>
        <taxon>Bacteria</taxon>
        <taxon>Bacillati</taxon>
        <taxon>Actinomycetota</taxon>
        <taxon>Actinomycetes</taxon>
        <taxon>Mycobacteriales</taxon>
        <taxon>Gordoniaceae</taxon>
        <taxon>Gordonia</taxon>
    </lineage>
</organism>
<evidence type="ECO:0000256" key="3">
    <source>
        <dbReference type="ARBA" id="ARBA00023163"/>
    </source>
</evidence>
<evidence type="ECO:0000313" key="6">
    <source>
        <dbReference type="Proteomes" id="UP000466307"/>
    </source>
</evidence>
<evidence type="ECO:0000313" key="5">
    <source>
        <dbReference type="EMBL" id="NDK91103.1"/>
    </source>
</evidence>
<dbReference type="GO" id="GO:0003677">
    <property type="term" value="F:DNA binding"/>
    <property type="evidence" value="ECO:0007669"/>
    <property type="project" value="UniProtKB-KW"/>
</dbReference>
<dbReference type="PANTHER" id="PTHR44688:SF16">
    <property type="entry name" value="DNA-BINDING TRANSCRIPTIONAL ACTIVATOR DEVR_DOSR"/>
    <property type="match status" value="1"/>
</dbReference>
<comment type="caution">
    <text evidence="5">The sequence shown here is derived from an EMBL/GenBank/DDBJ whole genome shotgun (WGS) entry which is preliminary data.</text>
</comment>
<dbReference type="Pfam" id="PF00196">
    <property type="entry name" value="GerE"/>
    <property type="match status" value="1"/>
</dbReference>
<dbReference type="SMART" id="SM00421">
    <property type="entry name" value="HTH_LUXR"/>
    <property type="match status" value="1"/>
</dbReference>
<dbReference type="PROSITE" id="PS00622">
    <property type="entry name" value="HTH_LUXR_1"/>
    <property type="match status" value="1"/>
</dbReference>
<evidence type="ECO:0000256" key="1">
    <source>
        <dbReference type="ARBA" id="ARBA00023015"/>
    </source>
</evidence>
<dbReference type="PRINTS" id="PR00038">
    <property type="entry name" value="HTHLUXR"/>
</dbReference>
<dbReference type="InterPro" id="IPR000792">
    <property type="entry name" value="Tscrpt_reg_LuxR_C"/>
</dbReference>
<dbReference type="EMBL" id="JAADZU010000056">
    <property type="protein sequence ID" value="NDK91103.1"/>
    <property type="molecule type" value="Genomic_DNA"/>
</dbReference>
<dbReference type="InterPro" id="IPR036388">
    <property type="entry name" value="WH-like_DNA-bd_sf"/>
</dbReference>
<evidence type="ECO:0000259" key="4">
    <source>
        <dbReference type="PROSITE" id="PS00622"/>
    </source>
</evidence>
<keyword evidence="2" id="KW-0238">DNA-binding</keyword>
<keyword evidence="1" id="KW-0805">Transcription regulation</keyword>
<protein>
    <submittedName>
        <fullName evidence="5">Helix-turn-helix transcriptional regulator</fullName>
    </submittedName>
</protein>
<accession>A0A7K3LS49</accession>
<evidence type="ECO:0000256" key="2">
    <source>
        <dbReference type="ARBA" id="ARBA00023125"/>
    </source>
</evidence>
<dbReference type="CDD" id="cd06170">
    <property type="entry name" value="LuxR_C_like"/>
    <property type="match status" value="1"/>
</dbReference>
<dbReference type="Gene3D" id="1.10.10.10">
    <property type="entry name" value="Winged helix-like DNA-binding domain superfamily/Winged helix DNA-binding domain"/>
    <property type="match status" value="1"/>
</dbReference>
<name>A0A7K3LS49_9ACTN</name>
<dbReference type="AlphaFoldDB" id="A0A7K3LS49"/>
<dbReference type="Proteomes" id="UP000466307">
    <property type="component" value="Unassembled WGS sequence"/>
</dbReference>
<dbReference type="GO" id="GO:0006355">
    <property type="term" value="P:regulation of DNA-templated transcription"/>
    <property type="evidence" value="ECO:0007669"/>
    <property type="project" value="InterPro"/>
</dbReference>
<gene>
    <name evidence="5" type="ORF">GYA93_16155</name>
</gene>
<dbReference type="InterPro" id="IPR016032">
    <property type="entry name" value="Sig_transdc_resp-reg_C-effctor"/>
</dbReference>
<dbReference type="PANTHER" id="PTHR44688">
    <property type="entry name" value="DNA-BINDING TRANSCRIPTIONAL ACTIVATOR DEVR_DOSR"/>
    <property type="match status" value="1"/>
</dbReference>
<proteinExistence type="predicted"/>
<keyword evidence="3" id="KW-0804">Transcription</keyword>